<gene>
    <name evidence="5" type="ORF">J2X15_002376</name>
</gene>
<dbReference type="PANTHER" id="PTHR44846">
    <property type="entry name" value="MANNOSYL-D-GLYCERATE TRANSPORT/METABOLISM SYSTEM REPRESSOR MNGR-RELATED"/>
    <property type="match status" value="1"/>
</dbReference>
<comment type="caution">
    <text evidence="5">The sequence shown here is derived from an EMBL/GenBank/DDBJ whole genome shotgun (WGS) entry which is preliminary data.</text>
</comment>
<dbReference type="InterPro" id="IPR036388">
    <property type="entry name" value="WH-like_DNA-bd_sf"/>
</dbReference>
<evidence type="ECO:0000256" key="1">
    <source>
        <dbReference type="ARBA" id="ARBA00023015"/>
    </source>
</evidence>
<evidence type="ECO:0000259" key="4">
    <source>
        <dbReference type="PROSITE" id="PS50949"/>
    </source>
</evidence>
<dbReference type="SMART" id="SM00345">
    <property type="entry name" value="HTH_GNTR"/>
    <property type="match status" value="1"/>
</dbReference>
<proteinExistence type="predicted"/>
<keyword evidence="1" id="KW-0805">Transcription regulation</keyword>
<organism evidence="5 6">
    <name type="scientific">Rhodoferax saidenbachensis</name>
    <dbReference type="NCBI Taxonomy" id="1484693"/>
    <lineage>
        <taxon>Bacteria</taxon>
        <taxon>Pseudomonadati</taxon>
        <taxon>Pseudomonadota</taxon>
        <taxon>Betaproteobacteria</taxon>
        <taxon>Burkholderiales</taxon>
        <taxon>Comamonadaceae</taxon>
        <taxon>Rhodoferax</taxon>
    </lineage>
</organism>
<evidence type="ECO:0000313" key="5">
    <source>
        <dbReference type="EMBL" id="MDR7307090.1"/>
    </source>
</evidence>
<dbReference type="EMBL" id="JAVDXO010000004">
    <property type="protein sequence ID" value="MDR7307090.1"/>
    <property type="molecule type" value="Genomic_DNA"/>
</dbReference>
<dbReference type="InterPro" id="IPR050679">
    <property type="entry name" value="Bact_HTH_transcr_reg"/>
</dbReference>
<evidence type="ECO:0000313" key="6">
    <source>
        <dbReference type="Proteomes" id="UP001268089"/>
    </source>
</evidence>
<evidence type="ECO:0000256" key="2">
    <source>
        <dbReference type="ARBA" id="ARBA00023125"/>
    </source>
</evidence>
<dbReference type="PRINTS" id="PR00035">
    <property type="entry name" value="HTHGNTR"/>
</dbReference>
<protein>
    <submittedName>
        <fullName evidence="5">GntR family transcriptional regulator</fullName>
    </submittedName>
</protein>
<dbReference type="Pfam" id="PF00392">
    <property type="entry name" value="GntR"/>
    <property type="match status" value="1"/>
</dbReference>
<dbReference type="InterPro" id="IPR000524">
    <property type="entry name" value="Tscrpt_reg_HTH_GntR"/>
</dbReference>
<dbReference type="CDD" id="cd07377">
    <property type="entry name" value="WHTH_GntR"/>
    <property type="match status" value="1"/>
</dbReference>
<keyword evidence="2" id="KW-0238">DNA-binding</keyword>
<dbReference type="PROSITE" id="PS50949">
    <property type="entry name" value="HTH_GNTR"/>
    <property type="match status" value="1"/>
</dbReference>
<evidence type="ECO:0000256" key="3">
    <source>
        <dbReference type="ARBA" id="ARBA00023163"/>
    </source>
</evidence>
<dbReference type="Gene3D" id="1.10.10.10">
    <property type="entry name" value="Winged helix-like DNA-binding domain superfamily/Winged helix DNA-binding domain"/>
    <property type="match status" value="1"/>
</dbReference>
<dbReference type="Proteomes" id="UP001268089">
    <property type="component" value="Unassembled WGS sequence"/>
</dbReference>
<keyword evidence="6" id="KW-1185">Reference proteome</keyword>
<sequence length="253" mass="28158">MQTSISAARAGTLHQRIQHELRERIVAGHYAPQAQMPTESALMRQYGVSRITVRHALGALEKDQLIFKVPGKGSFVTQPKPFQPLGRLQGFAEAMGAQGHEPFNRLVSLETVAATPQVAARLQLPEGTAVTEIRRVRYLDRQPVSLDLTWMPLAIGTRLAHEDLATRDIFLILENDYGLRLGHADLSIDAVAADAPTAALLDVKTGSPLLRMDRLTHTDDGRPLDYEQLFCRNDNFQYRLRIARHAATQPETP</sequence>
<accession>A0ABU1ZQE5</accession>
<dbReference type="SMART" id="SM00866">
    <property type="entry name" value="UTRA"/>
    <property type="match status" value="1"/>
</dbReference>
<dbReference type="SUPFAM" id="SSF46785">
    <property type="entry name" value="Winged helix' DNA-binding domain"/>
    <property type="match status" value="1"/>
</dbReference>
<dbReference type="Pfam" id="PF07702">
    <property type="entry name" value="UTRA"/>
    <property type="match status" value="1"/>
</dbReference>
<dbReference type="InterPro" id="IPR011663">
    <property type="entry name" value="UTRA"/>
</dbReference>
<dbReference type="InterPro" id="IPR028978">
    <property type="entry name" value="Chorismate_lyase_/UTRA_dom_sf"/>
</dbReference>
<feature type="domain" description="HTH gntR-type" evidence="4">
    <location>
        <begin position="11"/>
        <end position="79"/>
    </location>
</feature>
<dbReference type="SUPFAM" id="SSF64288">
    <property type="entry name" value="Chorismate lyase-like"/>
    <property type="match status" value="1"/>
</dbReference>
<reference evidence="5 6" key="1">
    <citation type="submission" date="2023-07" db="EMBL/GenBank/DDBJ databases">
        <title>Sorghum-associated microbial communities from plants grown in Nebraska, USA.</title>
        <authorList>
            <person name="Schachtman D."/>
        </authorList>
    </citation>
    <scope>NUCLEOTIDE SEQUENCE [LARGE SCALE GENOMIC DNA]</scope>
    <source>
        <strain evidence="5 6">BE308</strain>
    </source>
</reference>
<keyword evidence="3" id="KW-0804">Transcription</keyword>
<dbReference type="RefSeq" id="WP_310343006.1">
    <property type="nucleotide sequence ID" value="NZ_JAVDXO010000004.1"/>
</dbReference>
<dbReference type="Gene3D" id="3.40.1410.10">
    <property type="entry name" value="Chorismate lyase-like"/>
    <property type="match status" value="1"/>
</dbReference>
<dbReference type="InterPro" id="IPR036390">
    <property type="entry name" value="WH_DNA-bd_sf"/>
</dbReference>
<name>A0ABU1ZQE5_9BURK</name>
<dbReference type="PANTHER" id="PTHR44846:SF1">
    <property type="entry name" value="MANNOSYL-D-GLYCERATE TRANSPORT_METABOLISM SYSTEM REPRESSOR MNGR-RELATED"/>
    <property type="match status" value="1"/>
</dbReference>